<protein>
    <recommendedName>
        <fullName evidence="2">Rad60/SUMO-like domain-containing protein</fullName>
    </recommendedName>
</protein>
<organism evidence="3 4">
    <name type="scientific">Castanea mollissima</name>
    <name type="common">Chinese chestnut</name>
    <dbReference type="NCBI Taxonomy" id="60419"/>
    <lineage>
        <taxon>Eukaryota</taxon>
        <taxon>Viridiplantae</taxon>
        <taxon>Streptophyta</taxon>
        <taxon>Embryophyta</taxon>
        <taxon>Tracheophyta</taxon>
        <taxon>Spermatophyta</taxon>
        <taxon>Magnoliopsida</taxon>
        <taxon>eudicotyledons</taxon>
        <taxon>Gunneridae</taxon>
        <taxon>Pentapetalae</taxon>
        <taxon>rosids</taxon>
        <taxon>fabids</taxon>
        <taxon>Fagales</taxon>
        <taxon>Fagaceae</taxon>
        <taxon>Castanea</taxon>
    </lineage>
</organism>
<evidence type="ECO:0000259" key="2">
    <source>
        <dbReference type="Pfam" id="PF11976"/>
    </source>
</evidence>
<dbReference type="EMBL" id="JRKL02006894">
    <property type="protein sequence ID" value="KAF3948378.1"/>
    <property type="molecule type" value="Genomic_DNA"/>
</dbReference>
<gene>
    <name evidence="3" type="ORF">CMV_025616</name>
</gene>
<dbReference type="InterPro" id="IPR022251">
    <property type="entry name" value="DUF3774_wound-induced"/>
</dbReference>
<reference evidence="3" key="1">
    <citation type="submission" date="2020-03" db="EMBL/GenBank/DDBJ databases">
        <title>Castanea mollissima Vanexum genome sequencing.</title>
        <authorList>
            <person name="Staton M."/>
        </authorList>
    </citation>
    <scope>NUCLEOTIDE SEQUENCE</scope>
    <source>
        <tissue evidence="3">Leaf</tissue>
    </source>
</reference>
<evidence type="ECO:0000256" key="1">
    <source>
        <dbReference type="SAM" id="MobiDB-lite"/>
    </source>
</evidence>
<keyword evidence="4" id="KW-1185">Reference proteome</keyword>
<feature type="domain" description="Rad60/SUMO-like" evidence="2">
    <location>
        <begin position="170"/>
        <end position="232"/>
    </location>
</feature>
<dbReference type="Pfam" id="PF12609">
    <property type="entry name" value="DUF3774"/>
    <property type="match status" value="1"/>
</dbReference>
<dbReference type="OrthoDB" id="1923904at2759"/>
<dbReference type="Gene3D" id="3.10.20.90">
    <property type="entry name" value="Phosphatidylinositol 3-kinase Catalytic Subunit, Chain A, domain 1"/>
    <property type="match status" value="1"/>
</dbReference>
<comment type="caution">
    <text evidence="3">The sequence shown here is derived from an EMBL/GenBank/DDBJ whole genome shotgun (WGS) entry which is preliminary data.</text>
</comment>
<dbReference type="Pfam" id="PF11976">
    <property type="entry name" value="Rad60-SLD"/>
    <property type="match status" value="1"/>
</dbReference>
<dbReference type="PANTHER" id="PTHR10562">
    <property type="entry name" value="SMALL UBIQUITIN-RELATED MODIFIER"/>
    <property type="match status" value="1"/>
</dbReference>
<dbReference type="Proteomes" id="UP000737018">
    <property type="component" value="Unassembled WGS sequence"/>
</dbReference>
<feature type="region of interest" description="Disordered" evidence="1">
    <location>
        <begin position="99"/>
        <end position="140"/>
    </location>
</feature>
<dbReference type="InterPro" id="IPR022617">
    <property type="entry name" value="Rad60/SUMO-like_dom"/>
</dbReference>
<name>A0A8J4QD40_9ROSI</name>
<accession>A0A8J4QD40</accession>
<evidence type="ECO:0000313" key="4">
    <source>
        <dbReference type="Proteomes" id="UP000737018"/>
    </source>
</evidence>
<dbReference type="InterPro" id="IPR029071">
    <property type="entry name" value="Ubiquitin-like_domsf"/>
</dbReference>
<proteinExistence type="predicted"/>
<dbReference type="AlphaFoldDB" id="A0A8J4QD40"/>
<dbReference type="CDD" id="cd01763">
    <property type="entry name" value="Ubl_SUMO_like"/>
    <property type="match status" value="1"/>
</dbReference>
<dbReference type="SUPFAM" id="SSF54236">
    <property type="entry name" value="Ubiquitin-like"/>
    <property type="match status" value="1"/>
</dbReference>
<sequence>MSYLNRVWMAASVAVVQGHTDQGQKWKTGLKSLQHGKRKFFYGTGSDASDLRQLSGMIGSDFPGVVGNRDGNLERSDESLRRIMYLNCWGQGSEQRRYASVPQSKSNAAGDLIQSRSSSEIDSPDRRRSPSSPSEIARRSSRRRHCHRVCLSSLSLQASLLGCSGAPSLKDGRDLYFKMRYDTKFIKLFIAYCDKRQLEYRTIQFFHDGQRILGSHTPARLNLEDNDEIEAMTHALGGGCIGI</sequence>
<evidence type="ECO:0000313" key="3">
    <source>
        <dbReference type="EMBL" id="KAF3948378.1"/>
    </source>
</evidence>